<comment type="caution">
    <text evidence="4">The sequence shown here is derived from an EMBL/GenBank/DDBJ whole genome shotgun (WGS) entry which is preliminary data.</text>
</comment>
<feature type="transmembrane region" description="Helical" evidence="2">
    <location>
        <begin position="72"/>
        <end position="94"/>
    </location>
</feature>
<evidence type="ECO:0000313" key="4">
    <source>
        <dbReference type="EMBL" id="GAT03953.1"/>
    </source>
</evidence>
<name>A0A117IFC2_MYCFO</name>
<dbReference type="InterPro" id="IPR038232">
    <property type="entry name" value="PknH-like_Extracell_sf"/>
</dbReference>
<feature type="compositionally biased region" description="Gly residues" evidence="1">
    <location>
        <begin position="1"/>
        <end position="20"/>
    </location>
</feature>
<proteinExistence type="predicted"/>
<dbReference type="Gene3D" id="3.40.1000.70">
    <property type="entry name" value="PknH-like extracellular domain"/>
    <property type="match status" value="1"/>
</dbReference>
<dbReference type="EMBL" id="BCSZ01000037">
    <property type="protein sequence ID" value="GAT03953.1"/>
    <property type="molecule type" value="Genomic_DNA"/>
</dbReference>
<evidence type="ECO:0000256" key="2">
    <source>
        <dbReference type="SAM" id="Phobius"/>
    </source>
</evidence>
<feature type="domain" description="PknH-like extracellular" evidence="3">
    <location>
        <begin position="141"/>
        <end position="326"/>
    </location>
</feature>
<feature type="compositionally biased region" description="Pro residues" evidence="1">
    <location>
        <begin position="116"/>
        <end position="125"/>
    </location>
</feature>
<keyword evidence="2" id="KW-0812">Transmembrane</keyword>
<feature type="region of interest" description="Disordered" evidence="1">
    <location>
        <begin position="1"/>
        <end position="50"/>
    </location>
</feature>
<protein>
    <submittedName>
        <fullName evidence="4">Conserved lipoprotein LppH</fullName>
    </submittedName>
</protein>
<keyword evidence="2" id="KW-1133">Transmembrane helix</keyword>
<dbReference type="InterPro" id="IPR026954">
    <property type="entry name" value="PknH-like_Extracell"/>
</dbReference>
<keyword evidence="4" id="KW-0449">Lipoprotein</keyword>
<keyword evidence="2" id="KW-0472">Membrane</keyword>
<evidence type="ECO:0000313" key="5">
    <source>
        <dbReference type="Proteomes" id="UP000069705"/>
    </source>
</evidence>
<dbReference type="Pfam" id="PF14032">
    <property type="entry name" value="PknH_C"/>
    <property type="match status" value="1"/>
</dbReference>
<reference evidence="5" key="2">
    <citation type="submission" date="2016-02" db="EMBL/GenBank/DDBJ databases">
        <title>Draft genome sequence of five rapidly growing Mycobacterium species.</title>
        <authorList>
            <person name="Katahira K."/>
            <person name="Gotou Y."/>
            <person name="Iida K."/>
            <person name="Ogura Y."/>
            <person name="Hayashi T."/>
        </authorList>
    </citation>
    <scope>NUCLEOTIDE SEQUENCE [LARGE SCALE GENOMIC DNA]</scope>
    <source>
        <strain evidence="5">JCM6368</strain>
    </source>
</reference>
<sequence>MTGPGQGWSGQGWQPPGGGHADPFSSPPGHGQGDSPFSAQGGTPGWQASVGQDNVAGYEWVVPPQQPRRARIGAWLIAGVAVLGVLIAVTVVLLRSGESSGSLAESKKGAASSAVRPPPTHPVPTSPQTTAQMTDTPVSFEAARQTLLSPAEVASLVGLGDLQSTWDYPALSTNSVRPRMCGGIITPALGETYDGSGYTQTRTQILENDNAHVWQQVSTFQSDAGAKDFVETLEPKWRSCANTELTLTGAAGWETWRSDVPTLAAGVLTISLKVDTLDGTKVQDNYFRCQRALSARRNVVVDVYVCELQGSSSLQAVPLLQKIADRVPHR</sequence>
<organism evidence="4 5">
    <name type="scientific">Mycolicibacterium fortuitum subsp. acetamidolyticum</name>
    <dbReference type="NCBI Taxonomy" id="144550"/>
    <lineage>
        <taxon>Bacteria</taxon>
        <taxon>Bacillati</taxon>
        <taxon>Actinomycetota</taxon>
        <taxon>Actinomycetes</taxon>
        <taxon>Mycobacteriales</taxon>
        <taxon>Mycobacteriaceae</taxon>
        <taxon>Mycolicibacterium</taxon>
    </lineage>
</organism>
<dbReference type="AlphaFoldDB" id="A0A117IFC2"/>
<evidence type="ECO:0000259" key="3">
    <source>
        <dbReference type="Pfam" id="PF14032"/>
    </source>
</evidence>
<evidence type="ECO:0000256" key="1">
    <source>
        <dbReference type="SAM" id="MobiDB-lite"/>
    </source>
</evidence>
<dbReference type="Proteomes" id="UP000069705">
    <property type="component" value="Unassembled WGS sequence"/>
</dbReference>
<feature type="region of interest" description="Disordered" evidence="1">
    <location>
        <begin position="102"/>
        <end position="133"/>
    </location>
</feature>
<gene>
    <name evidence="4" type="ORF">RMCFA_4065</name>
</gene>
<accession>A0A117IFC2</accession>
<reference evidence="4 5" key="1">
    <citation type="journal article" date="2016" name="Genome Announc.">
        <title>Draft Genome Sequences of Five Rapidly Growing Mycobacterium Species, M. thermoresistibile, M. fortuitum subsp. acetamidolyticum, M. canariasense, M. brisbanense, and M. novocastrense.</title>
        <authorList>
            <person name="Katahira K."/>
            <person name="Ogura Y."/>
            <person name="Gotoh Y."/>
            <person name="Hayashi T."/>
        </authorList>
    </citation>
    <scope>NUCLEOTIDE SEQUENCE [LARGE SCALE GENOMIC DNA]</scope>
    <source>
        <strain evidence="4 5">JCM6368</strain>
    </source>
</reference>